<feature type="non-terminal residue" evidence="2">
    <location>
        <position position="1"/>
    </location>
</feature>
<dbReference type="Gene3D" id="2.60.40.150">
    <property type="entry name" value="C2 domain"/>
    <property type="match status" value="1"/>
</dbReference>
<accession>A0A8S3ZPU6</accession>
<organism evidence="2 3">
    <name type="scientific">Candidula unifasciata</name>
    <dbReference type="NCBI Taxonomy" id="100452"/>
    <lineage>
        <taxon>Eukaryota</taxon>
        <taxon>Metazoa</taxon>
        <taxon>Spiralia</taxon>
        <taxon>Lophotrochozoa</taxon>
        <taxon>Mollusca</taxon>
        <taxon>Gastropoda</taxon>
        <taxon>Heterobranchia</taxon>
        <taxon>Euthyneura</taxon>
        <taxon>Panpulmonata</taxon>
        <taxon>Eupulmonata</taxon>
        <taxon>Stylommatophora</taxon>
        <taxon>Helicina</taxon>
        <taxon>Helicoidea</taxon>
        <taxon>Geomitridae</taxon>
        <taxon>Candidula</taxon>
    </lineage>
</organism>
<evidence type="ECO:0000313" key="2">
    <source>
        <dbReference type="EMBL" id="CAG5131537.1"/>
    </source>
</evidence>
<keyword evidence="3" id="KW-1185">Reference proteome</keyword>
<dbReference type="EMBL" id="CAJHNH020004735">
    <property type="protein sequence ID" value="CAG5131537.1"/>
    <property type="molecule type" value="Genomic_DNA"/>
</dbReference>
<comment type="caution">
    <text evidence="2">The sequence shown here is derived from an EMBL/GenBank/DDBJ whole genome shotgun (WGS) entry which is preliminary data.</text>
</comment>
<feature type="non-terminal residue" evidence="2">
    <location>
        <position position="93"/>
    </location>
</feature>
<dbReference type="InterPro" id="IPR035892">
    <property type="entry name" value="C2_domain_sf"/>
</dbReference>
<dbReference type="Proteomes" id="UP000678393">
    <property type="component" value="Unassembled WGS sequence"/>
</dbReference>
<dbReference type="PANTHER" id="PTHR46129">
    <property type="entry name" value="SYNAPTOTAGMIN 14, ISOFORM D"/>
    <property type="match status" value="1"/>
</dbReference>
<evidence type="ECO:0000313" key="3">
    <source>
        <dbReference type="Proteomes" id="UP000678393"/>
    </source>
</evidence>
<name>A0A8S3ZPU6_9EUPU</name>
<evidence type="ECO:0000259" key="1">
    <source>
        <dbReference type="PROSITE" id="PS50004"/>
    </source>
</evidence>
<dbReference type="PANTHER" id="PTHR46129:SF2">
    <property type="entry name" value="SYNAPTOTAGMIN 14, ISOFORM D"/>
    <property type="match status" value="1"/>
</dbReference>
<dbReference type="GO" id="GO:0005543">
    <property type="term" value="F:phospholipid binding"/>
    <property type="evidence" value="ECO:0007669"/>
    <property type="project" value="TreeGrafter"/>
</dbReference>
<feature type="domain" description="C2" evidence="1">
    <location>
        <begin position="18"/>
        <end position="93"/>
    </location>
</feature>
<dbReference type="SUPFAM" id="SSF49562">
    <property type="entry name" value="C2 domain (Calcium/lipid-binding domain, CaLB)"/>
    <property type="match status" value="1"/>
</dbReference>
<reference evidence="2" key="1">
    <citation type="submission" date="2021-04" db="EMBL/GenBank/DDBJ databases">
        <authorList>
            <consortium name="Molecular Ecology Group"/>
        </authorList>
    </citation>
    <scope>NUCLEOTIDE SEQUENCE</scope>
</reference>
<sequence length="93" mass="10555">EHLFDVSDLQHEPSVISKCGSLEVSFQYDNAHSRLLVTVHQAKEIPAKDRGGANNTQVRIMLLPGKKQRHKTKVKDGENPVFDEKFCFNKILP</sequence>
<dbReference type="InterPro" id="IPR043541">
    <property type="entry name" value="SYT14/14L/16"/>
</dbReference>
<dbReference type="InterPro" id="IPR000008">
    <property type="entry name" value="C2_dom"/>
</dbReference>
<gene>
    <name evidence="2" type="ORF">CUNI_LOCUS17095</name>
</gene>
<proteinExistence type="predicted"/>
<dbReference type="Pfam" id="PF00168">
    <property type="entry name" value="C2"/>
    <property type="match status" value="1"/>
</dbReference>
<dbReference type="OrthoDB" id="5978493at2759"/>
<dbReference type="AlphaFoldDB" id="A0A8S3ZPU6"/>
<dbReference type="PROSITE" id="PS50004">
    <property type="entry name" value="C2"/>
    <property type="match status" value="1"/>
</dbReference>
<protein>
    <recommendedName>
        <fullName evidence="1">C2 domain-containing protein</fullName>
    </recommendedName>
</protein>